<evidence type="ECO:0000313" key="3">
    <source>
        <dbReference type="EMBL" id="KAK4179629.1"/>
    </source>
</evidence>
<reference evidence="3" key="2">
    <citation type="submission" date="2023-05" db="EMBL/GenBank/DDBJ databases">
        <authorList>
            <consortium name="Lawrence Berkeley National Laboratory"/>
            <person name="Steindorff A."/>
            <person name="Hensen N."/>
            <person name="Bonometti L."/>
            <person name="Westerberg I."/>
            <person name="Brannstrom I.O."/>
            <person name="Guillou S."/>
            <person name="Cros-Aarteil S."/>
            <person name="Calhoun S."/>
            <person name="Haridas S."/>
            <person name="Kuo A."/>
            <person name="Mondo S."/>
            <person name="Pangilinan J."/>
            <person name="Riley R."/>
            <person name="Labutti K."/>
            <person name="Andreopoulos B."/>
            <person name="Lipzen A."/>
            <person name="Chen C."/>
            <person name="Yanf M."/>
            <person name="Daum C."/>
            <person name="Ng V."/>
            <person name="Clum A."/>
            <person name="Ohm R."/>
            <person name="Martin F."/>
            <person name="Silar P."/>
            <person name="Natvig D."/>
            <person name="Lalanne C."/>
            <person name="Gautier V."/>
            <person name="Ament-Velasquez S.L."/>
            <person name="Kruys A."/>
            <person name="Hutchinson M.I."/>
            <person name="Powell A.J."/>
            <person name="Barry K."/>
            <person name="Miller A.N."/>
            <person name="Grigoriev I.V."/>
            <person name="Debuchy R."/>
            <person name="Gladieux P."/>
            <person name="Thoren M.H."/>
            <person name="Johannesson H."/>
        </authorList>
    </citation>
    <scope>NUCLEOTIDE SEQUENCE</scope>
    <source>
        <strain evidence="3">CBS 892.96</strain>
    </source>
</reference>
<keyword evidence="2" id="KW-0732">Signal</keyword>
<sequence>MHLLTHILLLLLTILSPTTLAMSFAPGTQPNASQIAQIADFFCNDLFFTNQAGRLPTTQHRLTHIRKTPALHAASAMGVCAWKLANHWKLPSSMTPRYVKTSSTKRAGLRRKSNRKKRSNIVDGSKTRTPHADNARVPQSQYI</sequence>
<name>A0AAN6WCT6_9PEZI</name>
<comment type="caution">
    <text evidence="3">The sequence shown here is derived from an EMBL/GenBank/DDBJ whole genome shotgun (WGS) entry which is preliminary data.</text>
</comment>
<dbReference type="EMBL" id="MU866113">
    <property type="protein sequence ID" value="KAK4179629.1"/>
    <property type="molecule type" value="Genomic_DNA"/>
</dbReference>
<feature type="chain" id="PRO_5042994854" description="Secreted protein" evidence="2">
    <location>
        <begin position="22"/>
        <end position="143"/>
    </location>
</feature>
<feature type="compositionally biased region" description="Basic residues" evidence="1">
    <location>
        <begin position="107"/>
        <end position="119"/>
    </location>
</feature>
<evidence type="ECO:0008006" key="5">
    <source>
        <dbReference type="Google" id="ProtNLM"/>
    </source>
</evidence>
<keyword evidence="4" id="KW-1185">Reference proteome</keyword>
<dbReference type="Proteomes" id="UP001302321">
    <property type="component" value="Unassembled WGS sequence"/>
</dbReference>
<evidence type="ECO:0000256" key="1">
    <source>
        <dbReference type="SAM" id="MobiDB-lite"/>
    </source>
</evidence>
<feature type="signal peptide" evidence="2">
    <location>
        <begin position="1"/>
        <end position="21"/>
    </location>
</feature>
<feature type="compositionally biased region" description="Polar residues" evidence="1">
    <location>
        <begin position="95"/>
        <end position="105"/>
    </location>
</feature>
<feature type="region of interest" description="Disordered" evidence="1">
    <location>
        <begin position="95"/>
        <end position="143"/>
    </location>
</feature>
<gene>
    <name evidence="3" type="ORF">QBC36DRAFT_375802</name>
</gene>
<evidence type="ECO:0000313" key="4">
    <source>
        <dbReference type="Proteomes" id="UP001302321"/>
    </source>
</evidence>
<dbReference type="AlphaFoldDB" id="A0AAN6WCT6"/>
<protein>
    <recommendedName>
        <fullName evidence="5">Secreted protein</fullName>
    </recommendedName>
</protein>
<proteinExistence type="predicted"/>
<organism evidence="3 4">
    <name type="scientific">Triangularia setosa</name>
    <dbReference type="NCBI Taxonomy" id="2587417"/>
    <lineage>
        <taxon>Eukaryota</taxon>
        <taxon>Fungi</taxon>
        <taxon>Dikarya</taxon>
        <taxon>Ascomycota</taxon>
        <taxon>Pezizomycotina</taxon>
        <taxon>Sordariomycetes</taxon>
        <taxon>Sordariomycetidae</taxon>
        <taxon>Sordariales</taxon>
        <taxon>Podosporaceae</taxon>
        <taxon>Triangularia</taxon>
    </lineage>
</organism>
<reference evidence="3" key="1">
    <citation type="journal article" date="2023" name="Mol. Phylogenet. Evol.">
        <title>Genome-scale phylogeny and comparative genomics of the fungal order Sordariales.</title>
        <authorList>
            <person name="Hensen N."/>
            <person name="Bonometti L."/>
            <person name="Westerberg I."/>
            <person name="Brannstrom I.O."/>
            <person name="Guillou S."/>
            <person name="Cros-Aarteil S."/>
            <person name="Calhoun S."/>
            <person name="Haridas S."/>
            <person name="Kuo A."/>
            <person name="Mondo S."/>
            <person name="Pangilinan J."/>
            <person name="Riley R."/>
            <person name="LaButti K."/>
            <person name="Andreopoulos B."/>
            <person name="Lipzen A."/>
            <person name="Chen C."/>
            <person name="Yan M."/>
            <person name="Daum C."/>
            <person name="Ng V."/>
            <person name="Clum A."/>
            <person name="Steindorff A."/>
            <person name="Ohm R.A."/>
            <person name="Martin F."/>
            <person name="Silar P."/>
            <person name="Natvig D.O."/>
            <person name="Lalanne C."/>
            <person name="Gautier V."/>
            <person name="Ament-Velasquez S.L."/>
            <person name="Kruys A."/>
            <person name="Hutchinson M.I."/>
            <person name="Powell A.J."/>
            <person name="Barry K."/>
            <person name="Miller A.N."/>
            <person name="Grigoriev I.V."/>
            <person name="Debuchy R."/>
            <person name="Gladieux P."/>
            <person name="Hiltunen Thoren M."/>
            <person name="Johannesson H."/>
        </authorList>
    </citation>
    <scope>NUCLEOTIDE SEQUENCE</scope>
    <source>
        <strain evidence="3">CBS 892.96</strain>
    </source>
</reference>
<evidence type="ECO:0000256" key="2">
    <source>
        <dbReference type="SAM" id="SignalP"/>
    </source>
</evidence>
<accession>A0AAN6WCT6</accession>